<protein>
    <submittedName>
        <fullName evidence="2 3">Putative bromodomain and WD repeat-containing protein 2</fullName>
    </submittedName>
</protein>
<keyword evidence="4" id="KW-1185">Reference proteome</keyword>
<evidence type="ECO:0000313" key="4">
    <source>
        <dbReference type="Proteomes" id="UP000030765"/>
    </source>
</evidence>
<reference evidence="3" key="2">
    <citation type="submission" date="2020-05" db="UniProtKB">
        <authorList>
            <consortium name="EnsemblMetazoa"/>
        </authorList>
    </citation>
    <scope>IDENTIFICATION</scope>
</reference>
<dbReference type="EMBL" id="ATLV01024081">
    <property type="status" value="NOT_ANNOTATED_CDS"/>
    <property type="molecule type" value="Genomic_DNA"/>
</dbReference>
<feature type="region of interest" description="Disordered" evidence="1">
    <location>
        <begin position="1"/>
        <end position="47"/>
    </location>
</feature>
<evidence type="ECO:0000313" key="3">
    <source>
        <dbReference type="EnsemblMetazoa" id="ASIC018547-PA"/>
    </source>
</evidence>
<dbReference type="EnsemblMetazoa" id="ASIC018547-RA">
    <property type="protein sequence ID" value="ASIC018547-PA"/>
    <property type="gene ID" value="ASIC018547"/>
</dbReference>
<dbReference type="EMBL" id="KE525348">
    <property type="protein sequence ID" value="KFB50508.1"/>
    <property type="molecule type" value="Genomic_DNA"/>
</dbReference>
<feature type="compositionally biased region" description="Polar residues" evidence="1">
    <location>
        <begin position="16"/>
        <end position="28"/>
    </location>
</feature>
<dbReference type="AlphaFoldDB" id="A0A084WJW4"/>
<proteinExistence type="predicted"/>
<sequence length="59" mass="6311">MPGGRYSAAGKKEIRSSSSVLQARCSGTDNDDDDPKTWPSAGDDESTAVVEWCTLQTEC</sequence>
<gene>
    <name evidence="2" type="ORF">ZHAS_00018547</name>
</gene>
<evidence type="ECO:0000256" key="1">
    <source>
        <dbReference type="SAM" id="MobiDB-lite"/>
    </source>
</evidence>
<accession>A0A084WJW4</accession>
<organism evidence="2">
    <name type="scientific">Anopheles sinensis</name>
    <name type="common">Mosquito</name>
    <dbReference type="NCBI Taxonomy" id="74873"/>
    <lineage>
        <taxon>Eukaryota</taxon>
        <taxon>Metazoa</taxon>
        <taxon>Ecdysozoa</taxon>
        <taxon>Arthropoda</taxon>
        <taxon>Hexapoda</taxon>
        <taxon>Insecta</taxon>
        <taxon>Pterygota</taxon>
        <taxon>Neoptera</taxon>
        <taxon>Endopterygota</taxon>
        <taxon>Diptera</taxon>
        <taxon>Nematocera</taxon>
        <taxon>Culicoidea</taxon>
        <taxon>Culicidae</taxon>
        <taxon>Anophelinae</taxon>
        <taxon>Anopheles</taxon>
    </lineage>
</organism>
<reference evidence="2 4" key="1">
    <citation type="journal article" date="2014" name="BMC Genomics">
        <title>Genome sequence of Anopheles sinensis provides insight into genetics basis of mosquito competence for malaria parasites.</title>
        <authorList>
            <person name="Zhou D."/>
            <person name="Zhang D."/>
            <person name="Ding G."/>
            <person name="Shi L."/>
            <person name="Hou Q."/>
            <person name="Ye Y."/>
            <person name="Xu Y."/>
            <person name="Zhou H."/>
            <person name="Xiong C."/>
            <person name="Li S."/>
            <person name="Yu J."/>
            <person name="Hong S."/>
            <person name="Yu X."/>
            <person name="Zou P."/>
            <person name="Chen C."/>
            <person name="Chang X."/>
            <person name="Wang W."/>
            <person name="Lv Y."/>
            <person name="Sun Y."/>
            <person name="Ma L."/>
            <person name="Shen B."/>
            <person name="Zhu C."/>
        </authorList>
    </citation>
    <scope>NUCLEOTIDE SEQUENCE [LARGE SCALE GENOMIC DNA]</scope>
</reference>
<name>A0A084WJW4_ANOSI</name>
<dbReference type="VEuPathDB" id="VectorBase:ASIC018547"/>
<dbReference type="Proteomes" id="UP000030765">
    <property type="component" value="Unassembled WGS sequence"/>
</dbReference>
<evidence type="ECO:0000313" key="2">
    <source>
        <dbReference type="EMBL" id="KFB50508.1"/>
    </source>
</evidence>